<keyword evidence="2 7" id="KW-0813">Transport</keyword>
<dbReference type="AlphaFoldDB" id="A0A6J4QUJ4"/>
<protein>
    <recommendedName>
        <fullName evidence="8">ABC transmembrane type-1 domain-containing protein</fullName>
    </recommendedName>
</protein>
<dbReference type="InterPro" id="IPR051393">
    <property type="entry name" value="ABC_transporter_permease"/>
</dbReference>
<feature type="domain" description="ABC transmembrane type-1" evidence="8">
    <location>
        <begin position="70"/>
        <end position="284"/>
    </location>
</feature>
<dbReference type="Pfam" id="PF00528">
    <property type="entry name" value="BPD_transp_1"/>
    <property type="match status" value="1"/>
</dbReference>
<evidence type="ECO:0000259" key="8">
    <source>
        <dbReference type="PROSITE" id="PS50928"/>
    </source>
</evidence>
<evidence type="ECO:0000313" key="9">
    <source>
        <dbReference type="EMBL" id="CAA9451058.1"/>
    </source>
</evidence>
<feature type="transmembrane region" description="Helical" evidence="7">
    <location>
        <begin position="12"/>
        <end position="33"/>
    </location>
</feature>
<name>A0A6J4QUJ4_9ACTN</name>
<keyword evidence="4 7" id="KW-0812">Transmembrane</keyword>
<comment type="subcellular location">
    <subcellularLocation>
        <location evidence="1 7">Cell membrane</location>
        <topology evidence="1 7">Multi-pass membrane protein</topology>
    </subcellularLocation>
</comment>
<reference evidence="9" key="1">
    <citation type="submission" date="2020-02" db="EMBL/GenBank/DDBJ databases">
        <authorList>
            <person name="Meier V. D."/>
        </authorList>
    </citation>
    <scope>NUCLEOTIDE SEQUENCE</scope>
    <source>
        <strain evidence="9">AVDCRST_MAG14</strain>
    </source>
</reference>
<feature type="transmembrane region" description="Helical" evidence="7">
    <location>
        <begin position="158"/>
        <end position="185"/>
    </location>
</feature>
<dbReference type="CDD" id="cd06261">
    <property type="entry name" value="TM_PBP2"/>
    <property type="match status" value="1"/>
</dbReference>
<keyword evidence="6 7" id="KW-0472">Membrane</keyword>
<evidence type="ECO:0000256" key="1">
    <source>
        <dbReference type="ARBA" id="ARBA00004651"/>
    </source>
</evidence>
<dbReference type="InterPro" id="IPR035906">
    <property type="entry name" value="MetI-like_sf"/>
</dbReference>
<dbReference type="InterPro" id="IPR000515">
    <property type="entry name" value="MetI-like"/>
</dbReference>
<evidence type="ECO:0000256" key="7">
    <source>
        <dbReference type="RuleBase" id="RU363032"/>
    </source>
</evidence>
<evidence type="ECO:0000256" key="6">
    <source>
        <dbReference type="ARBA" id="ARBA00023136"/>
    </source>
</evidence>
<dbReference type="PANTHER" id="PTHR30193">
    <property type="entry name" value="ABC TRANSPORTER PERMEASE PROTEIN"/>
    <property type="match status" value="1"/>
</dbReference>
<organism evidence="9">
    <name type="scientific">uncultured Rubrobacteraceae bacterium</name>
    <dbReference type="NCBI Taxonomy" id="349277"/>
    <lineage>
        <taxon>Bacteria</taxon>
        <taxon>Bacillati</taxon>
        <taxon>Actinomycetota</taxon>
        <taxon>Rubrobacteria</taxon>
        <taxon>Rubrobacterales</taxon>
        <taxon>Rubrobacteraceae</taxon>
        <taxon>environmental samples</taxon>
    </lineage>
</organism>
<feature type="transmembrane region" description="Helical" evidence="7">
    <location>
        <begin position="206"/>
        <end position="228"/>
    </location>
</feature>
<gene>
    <name evidence="9" type="ORF">AVDCRST_MAG14-937</name>
</gene>
<dbReference type="GO" id="GO:0005886">
    <property type="term" value="C:plasma membrane"/>
    <property type="evidence" value="ECO:0007669"/>
    <property type="project" value="UniProtKB-SubCell"/>
</dbReference>
<sequence length="294" mass="33142">MKKGEPRRRSFGPYLALLPGFLLIAAVIFYPIVNTFWLSLHDVKLIGTGRFLGLENYRILARDPLFWQVVRQTFLWTFSSVMLKLILGMALGLLLNEKFRGRKVFRALLLVPWAMPLVAAAIVWRWMYDANFGYLNDLLRQTGLIDEPVVWLGGQNSAFAAAVVTDAWTGLPFMAFVFLAGLQGIDRDLYEAAKIDGANVWNRFRYITLPQLAPVTLVATLVSSIWTFNSFNIVYALTGGGPLNSTDIMVTYTYTQAFDRLQFGLAAALATVTFIILLVFSLVYVRLYGRENTV</sequence>
<dbReference type="PANTHER" id="PTHR30193:SF37">
    <property type="entry name" value="INNER MEMBRANE ABC TRANSPORTER PERMEASE PROTEIN YCJO"/>
    <property type="match status" value="1"/>
</dbReference>
<feature type="transmembrane region" description="Helical" evidence="7">
    <location>
        <begin position="74"/>
        <end position="95"/>
    </location>
</feature>
<dbReference type="PROSITE" id="PS50928">
    <property type="entry name" value="ABC_TM1"/>
    <property type="match status" value="1"/>
</dbReference>
<proteinExistence type="inferred from homology"/>
<evidence type="ECO:0000256" key="3">
    <source>
        <dbReference type="ARBA" id="ARBA00022475"/>
    </source>
</evidence>
<feature type="transmembrane region" description="Helical" evidence="7">
    <location>
        <begin position="263"/>
        <end position="285"/>
    </location>
</feature>
<dbReference type="GO" id="GO:0055085">
    <property type="term" value="P:transmembrane transport"/>
    <property type="evidence" value="ECO:0007669"/>
    <property type="project" value="InterPro"/>
</dbReference>
<accession>A0A6J4QUJ4</accession>
<dbReference type="SUPFAM" id="SSF161098">
    <property type="entry name" value="MetI-like"/>
    <property type="match status" value="1"/>
</dbReference>
<evidence type="ECO:0000256" key="2">
    <source>
        <dbReference type="ARBA" id="ARBA00022448"/>
    </source>
</evidence>
<keyword evidence="3" id="KW-1003">Cell membrane</keyword>
<evidence type="ECO:0000256" key="5">
    <source>
        <dbReference type="ARBA" id="ARBA00022989"/>
    </source>
</evidence>
<comment type="similarity">
    <text evidence="7">Belongs to the binding-protein-dependent transport system permease family.</text>
</comment>
<keyword evidence="5 7" id="KW-1133">Transmembrane helix</keyword>
<dbReference type="EMBL" id="CADCVG010000041">
    <property type="protein sequence ID" value="CAA9451058.1"/>
    <property type="molecule type" value="Genomic_DNA"/>
</dbReference>
<evidence type="ECO:0000256" key="4">
    <source>
        <dbReference type="ARBA" id="ARBA00022692"/>
    </source>
</evidence>
<dbReference type="Gene3D" id="1.10.3720.10">
    <property type="entry name" value="MetI-like"/>
    <property type="match status" value="1"/>
</dbReference>
<feature type="transmembrane region" description="Helical" evidence="7">
    <location>
        <begin position="107"/>
        <end position="127"/>
    </location>
</feature>